<dbReference type="EMBL" id="JACHGJ010000005">
    <property type="protein sequence ID" value="MBB6481114.1"/>
    <property type="molecule type" value="Genomic_DNA"/>
</dbReference>
<reference evidence="2 3" key="1">
    <citation type="submission" date="2020-08" db="EMBL/GenBank/DDBJ databases">
        <title>Genomic Encyclopedia of Type Strains, Phase IV (KMG-IV): sequencing the most valuable type-strain genomes for metagenomic binning, comparative biology and taxonomic classification.</title>
        <authorList>
            <person name="Goeker M."/>
        </authorList>
    </citation>
    <scope>NUCLEOTIDE SEQUENCE [LARGE SCALE GENOMIC DNA]</scope>
    <source>
        <strain evidence="2 3">DSM 2461</strain>
    </source>
</reference>
<gene>
    <name evidence="2" type="ORF">HNR50_002787</name>
</gene>
<evidence type="ECO:0000313" key="2">
    <source>
        <dbReference type="EMBL" id="MBB6481114.1"/>
    </source>
</evidence>
<dbReference type="AlphaFoldDB" id="A0A841R788"/>
<dbReference type="RefSeq" id="WP_184747359.1">
    <property type="nucleotide sequence ID" value="NZ_JACHGJ010000005.1"/>
</dbReference>
<sequence length="335" mass="37147">MILFLFLLISMLISCSEPFNNNGDLLPDLKPPELNKIELTDNRTLTLDFSEPVSFDDSTFFSEPDLSLESWDSAGNRLTIHFSDEQIPGKMYKCRSDVLDEKGNRLSFLIRFYGWNQNLPDMIINEFNPEGSGNNPDTVELYVAGEGNTAGAALFLGTSKHFTSYFVLPSLEVSPGDFIIVHLRPEGLPEEINESGSKSVSGGKLASDLAWDIWADEDMPLSGSNGLISLYTNPFGSIIDAVPYSNRVTADSEEYRGWTAATFDMIEELSFLEVWNGTDGFIRPEDAVYSEGTTGTRSICRDSVSTDSDMRTDWHIVPTGEKSFGEVNSDNVYAP</sequence>
<evidence type="ECO:0000259" key="1">
    <source>
        <dbReference type="Pfam" id="PF26342"/>
    </source>
</evidence>
<dbReference type="Pfam" id="PF26342">
    <property type="entry name" value="TP_1001_2nd"/>
    <property type="match status" value="1"/>
</dbReference>
<dbReference type="Proteomes" id="UP000587760">
    <property type="component" value="Unassembled WGS sequence"/>
</dbReference>
<protein>
    <recommendedName>
        <fullName evidence="1">TP-1001-like C-terminal domain-containing protein</fullName>
    </recommendedName>
</protein>
<accession>A0A841R788</accession>
<dbReference type="InterPro" id="IPR058683">
    <property type="entry name" value="TP_1001-like_C"/>
</dbReference>
<proteinExistence type="predicted"/>
<name>A0A841R788_9SPIO</name>
<evidence type="ECO:0000313" key="3">
    <source>
        <dbReference type="Proteomes" id="UP000587760"/>
    </source>
</evidence>
<keyword evidence="3" id="KW-1185">Reference proteome</keyword>
<feature type="domain" description="TP-1001-like C-terminal" evidence="1">
    <location>
        <begin position="120"/>
        <end position="316"/>
    </location>
</feature>
<organism evidence="2 3">
    <name type="scientific">Spirochaeta isovalerica</name>
    <dbReference type="NCBI Taxonomy" id="150"/>
    <lineage>
        <taxon>Bacteria</taxon>
        <taxon>Pseudomonadati</taxon>
        <taxon>Spirochaetota</taxon>
        <taxon>Spirochaetia</taxon>
        <taxon>Spirochaetales</taxon>
        <taxon>Spirochaetaceae</taxon>
        <taxon>Spirochaeta</taxon>
    </lineage>
</organism>
<comment type="caution">
    <text evidence="2">The sequence shown here is derived from an EMBL/GenBank/DDBJ whole genome shotgun (WGS) entry which is preliminary data.</text>
</comment>